<evidence type="ECO:0000256" key="7">
    <source>
        <dbReference type="SAM" id="SignalP"/>
    </source>
</evidence>
<dbReference type="InterPro" id="IPR013783">
    <property type="entry name" value="Ig-like_fold"/>
</dbReference>
<dbReference type="InterPro" id="IPR050131">
    <property type="entry name" value="Peptidase_S8_subtilisin-like"/>
</dbReference>
<dbReference type="Pfam" id="PF17957">
    <property type="entry name" value="Big_7"/>
    <property type="match status" value="1"/>
</dbReference>
<evidence type="ECO:0000256" key="6">
    <source>
        <dbReference type="RuleBase" id="RU003355"/>
    </source>
</evidence>
<dbReference type="Proteomes" id="UP000546162">
    <property type="component" value="Unassembled WGS sequence"/>
</dbReference>
<keyword evidence="7" id="KW-0732">Signal</keyword>
<feature type="active site" description="Charge relay system" evidence="5">
    <location>
        <position position="189"/>
    </location>
</feature>
<protein>
    <recommendedName>
        <fullName evidence="8">Peptidase S8/S53 domain-containing protein</fullName>
    </recommendedName>
</protein>
<comment type="caution">
    <text evidence="9">The sequence shown here is derived from an EMBL/GenBank/DDBJ whole genome shotgun (WGS) entry which is preliminary data.</text>
</comment>
<name>A0A7W7GV67_9ACTN</name>
<feature type="active site" description="Charge relay system" evidence="5">
    <location>
        <position position="155"/>
    </location>
</feature>
<dbReference type="SUPFAM" id="SSF52743">
    <property type="entry name" value="Subtilisin-like"/>
    <property type="match status" value="1"/>
</dbReference>
<dbReference type="Gene3D" id="3.40.50.200">
    <property type="entry name" value="Peptidase S8/S53 domain"/>
    <property type="match status" value="1"/>
</dbReference>
<keyword evidence="3 5" id="KW-0378">Hydrolase</keyword>
<comment type="similarity">
    <text evidence="1 5 6">Belongs to the peptidase S8 family.</text>
</comment>
<gene>
    <name evidence="9" type="ORF">BJY16_002379</name>
</gene>
<dbReference type="InterPro" id="IPR036852">
    <property type="entry name" value="Peptidase_S8/S53_dom_sf"/>
</dbReference>
<evidence type="ECO:0000256" key="4">
    <source>
        <dbReference type="ARBA" id="ARBA00022825"/>
    </source>
</evidence>
<dbReference type="GO" id="GO:0005975">
    <property type="term" value="P:carbohydrate metabolic process"/>
    <property type="evidence" value="ECO:0007669"/>
    <property type="project" value="UniProtKB-ARBA"/>
</dbReference>
<feature type="signal peptide" evidence="7">
    <location>
        <begin position="1"/>
        <end position="30"/>
    </location>
</feature>
<feature type="active site" description="Charge relay system" evidence="5">
    <location>
        <position position="367"/>
    </location>
</feature>
<evidence type="ECO:0000256" key="2">
    <source>
        <dbReference type="ARBA" id="ARBA00022670"/>
    </source>
</evidence>
<dbReference type="PROSITE" id="PS00138">
    <property type="entry name" value="SUBTILASE_SER"/>
    <property type="match status" value="1"/>
</dbReference>
<dbReference type="RefSeq" id="WP_185039526.1">
    <property type="nucleotide sequence ID" value="NZ_BAABFG010000005.1"/>
</dbReference>
<dbReference type="GO" id="GO:0004252">
    <property type="term" value="F:serine-type endopeptidase activity"/>
    <property type="evidence" value="ECO:0007669"/>
    <property type="project" value="UniProtKB-UniRule"/>
</dbReference>
<dbReference type="PANTHER" id="PTHR43806">
    <property type="entry name" value="PEPTIDASE S8"/>
    <property type="match status" value="1"/>
</dbReference>
<dbReference type="GO" id="GO:0006508">
    <property type="term" value="P:proteolysis"/>
    <property type="evidence" value="ECO:0007669"/>
    <property type="project" value="UniProtKB-KW"/>
</dbReference>
<feature type="chain" id="PRO_5031249790" description="Peptidase S8/S53 domain-containing protein" evidence="7">
    <location>
        <begin position="31"/>
        <end position="607"/>
    </location>
</feature>
<evidence type="ECO:0000256" key="1">
    <source>
        <dbReference type="ARBA" id="ARBA00011073"/>
    </source>
</evidence>
<dbReference type="PROSITE" id="PS51892">
    <property type="entry name" value="SUBTILASE"/>
    <property type="match status" value="1"/>
</dbReference>
<evidence type="ECO:0000256" key="3">
    <source>
        <dbReference type="ARBA" id="ARBA00022801"/>
    </source>
</evidence>
<evidence type="ECO:0000313" key="10">
    <source>
        <dbReference type="Proteomes" id="UP000546162"/>
    </source>
</evidence>
<evidence type="ECO:0000256" key="5">
    <source>
        <dbReference type="PROSITE-ProRule" id="PRU01240"/>
    </source>
</evidence>
<dbReference type="PRINTS" id="PR00723">
    <property type="entry name" value="SUBTILISIN"/>
</dbReference>
<dbReference type="AlphaFoldDB" id="A0A7W7GV67"/>
<dbReference type="Pfam" id="PF00082">
    <property type="entry name" value="Peptidase_S8"/>
    <property type="match status" value="1"/>
</dbReference>
<dbReference type="InterPro" id="IPR015500">
    <property type="entry name" value="Peptidase_S8_subtilisin-rel"/>
</dbReference>
<dbReference type="InterPro" id="IPR023827">
    <property type="entry name" value="Peptidase_S8_Asp-AS"/>
</dbReference>
<dbReference type="PANTHER" id="PTHR43806:SF11">
    <property type="entry name" value="CEREVISIN-RELATED"/>
    <property type="match status" value="1"/>
</dbReference>
<evidence type="ECO:0000259" key="8">
    <source>
        <dbReference type="Pfam" id="PF00082"/>
    </source>
</evidence>
<keyword evidence="2 5" id="KW-0645">Protease</keyword>
<organism evidence="9 10">
    <name type="scientific">Actinoplanes octamycinicus</name>
    <dbReference type="NCBI Taxonomy" id="135948"/>
    <lineage>
        <taxon>Bacteria</taxon>
        <taxon>Bacillati</taxon>
        <taxon>Actinomycetota</taxon>
        <taxon>Actinomycetes</taxon>
        <taxon>Micromonosporales</taxon>
        <taxon>Micromonosporaceae</taxon>
        <taxon>Actinoplanes</taxon>
    </lineage>
</organism>
<dbReference type="EMBL" id="JACHNB010000001">
    <property type="protein sequence ID" value="MBB4738920.1"/>
    <property type="molecule type" value="Genomic_DNA"/>
</dbReference>
<dbReference type="InterPro" id="IPR022398">
    <property type="entry name" value="Peptidase_S8_His-AS"/>
</dbReference>
<proteinExistence type="inferred from homology"/>
<dbReference type="PROSITE" id="PS00136">
    <property type="entry name" value="SUBTILASE_ASP"/>
    <property type="match status" value="1"/>
</dbReference>
<dbReference type="Gene3D" id="2.60.40.10">
    <property type="entry name" value="Immunoglobulins"/>
    <property type="match status" value="2"/>
</dbReference>
<evidence type="ECO:0000313" key="9">
    <source>
        <dbReference type="EMBL" id="MBB4738920.1"/>
    </source>
</evidence>
<feature type="domain" description="Peptidase S8/S53" evidence="8">
    <location>
        <begin position="147"/>
        <end position="432"/>
    </location>
</feature>
<dbReference type="PROSITE" id="PS00137">
    <property type="entry name" value="SUBTILASE_HIS"/>
    <property type="match status" value="1"/>
</dbReference>
<accession>A0A7W7GV67</accession>
<reference evidence="9 10" key="1">
    <citation type="submission" date="2020-08" db="EMBL/GenBank/DDBJ databases">
        <title>Sequencing the genomes of 1000 actinobacteria strains.</title>
        <authorList>
            <person name="Klenk H.-P."/>
        </authorList>
    </citation>
    <scope>NUCLEOTIDE SEQUENCE [LARGE SCALE GENOMIC DNA]</scope>
    <source>
        <strain evidence="9 10">DSM 45809</strain>
    </source>
</reference>
<sequence>MNRKARRWAVGLLSAALITAVGGVAGTADAADSLPVRILVGLKPGYDATARMSTLAGLGLQGAEAQGHARGKLLAQLGAKSLNVPSTRVQTTLAALRRDPAVAYAQVDIQRKITAVTPDDELYVQGHQPELGQIKVPDAWQTTTGSNAVTVAVLDSGVNPVDELRDKLLPGFDFVTFDDDTRDPGEYPHGTVVSSLIGSASNNGTGMAGVCWQCQILPVRVIGEDGTGYDSDIVAGIIYAVNNGAQIINMSLGGYQYDQALADAVAYANGRGVLVVASAGNENTSQKSYPAAFPDVLSVGGTDTRAGGNERVYFSNYSTDWVDVAAPAITAAIWGDGKRCYDGDDPQGPCRYNDKNGVSKYLVQGTSFSSPLVAGVAGLIKSAHPEYSGWSVQQAITSSAVQSGTKWTRYGLVDAAAALTKGTDAGQPTITGVGPAQWTWVRGNVAITPYGLKDDWSGIRAVQLYVDGKYHNWSYKAPFAPTLNTGGRNGAIAVQLRVWDKAGNTSWSGVRTVWADNTKPKVSVTSWPKNKAKVSGTVTVKAKASDAAGVGKVQLLVNGKVVATDTKAGYKLTFKVSKQKKTMKVQVRAYDRLGNYTVTSSRTYYRR</sequence>
<dbReference type="InterPro" id="IPR000209">
    <property type="entry name" value="Peptidase_S8/S53_dom"/>
</dbReference>
<keyword evidence="10" id="KW-1185">Reference proteome</keyword>
<keyword evidence="4 5" id="KW-0720">Serine protease</keyword>
<dbReference type="InterPro" id="IPR023828">
    <property type="entry name" value="Peptidase_S8_Ser-AS"/>
</dbReference>